<dbReference type="EMBL" id="CP036281">
    <property type="protein sequence ID" value="QDU81228.1"/>
    <property type="molecule type" value="Genomic_DNA"/>
</dbReference>
<keyword evidence="2" id="KW-1185">Reference proteome</keyword>
<protein>
    <submittedName>
        <fullName evidence="1">Uncharacterized protein</fullName>
    </submittedName>
</protein>
<gene>
    <name evidence="1" type="ORF">Pla110_29670</name>
</gene>
<evidence type="ECO:0000313" key="1">
    <source>
        <dbReference type="EMBL" id="QDU81228.1"/>
    </source>
</evidence>
<reference evidence="1 2" key="1">
    <citation type="submission" date="2019-02" db="EMBL/GenBank/DDBJ databases">
        <title>Deep-cultivation of Planctomycetes and their phenomic and genomic characterization uncovers novel biology.</title>
        <authorList>
            <person name="Wiegand S."/>
            <person name="Jogler M."/>
            <person name="Boedeker C."/>
            <person name="Pinto D."/>
            <person name="Vollmers J."/>
            <person name="Rivas-Marin E."/>
            <person name="Kohn T."/>
            <person name="Peeters S.H."/>
            <person name="Heuer A."/>
            <person name="Rast P."/>
            <person name="Oberbeckmann S."/>
            <person name="Bunk B."/>
            <person name="Jeske O."/>
            <person name="Meyerdierks A."/>
            <person name="Storesund J.E."/>
            <person name="Kallscheuer N."/>
            <person name="Luecker S."/>
            <person name="Lage O.M."/>
            <person name="Pohl T."/>
            <person name="Merkel B.J."/>
            <person name="Hornburger P."/>
            <person name="Mueller R.-W."/>
            <person name="Bruemmer F."/>
            <person name="Labrenz M."/>
            <person name="Spormann A.M."/>
            <person name="Op den Camp H."/>
            <person name="Overmann J."/>
            <person name="Amann R."/>
            <person name="Jetten M.S.M."/>
            <person name="Mascher T."/>
            <person name="Medema M.H."/>
            <person name="Devos D.P."/>
            <person name="Kaster A.-K."/>
            <person name="Ovreas L."/>
            <person name="Rohde M."/>
            <person name="Galperin M.Y."/>
            <person name="Jogler C."/>
        </authorList>
    </citation>
    <scope>NUCLEOTIDE SEQUENCE [LARGE SCALE GENOMIC DNA]</scope>
    <source>
        <strain evidence="1 2">Pla110</strain>
    </source>
</reference>
<evidence type="ECO:0000313" key="2">
    <source>
        <dbReference type="Proteomes" id="UP000317178"/>
    </source>
</evidence>
<name>A0A518CPU0_9PLAN</name>
<dbReference type="KEGG" id="plon:Pla110_29670"/>
<dbReference type="OrthoDB" id="282265at2"/>
<dbReference type="AlphaFoldDB" id="A0A518CPU0"/>
<sequence length="157" mass="18110">METAIWLACTAAATIYFVHRVLKTEIVPMLSLREEQMVVRRFGYQREHLEARFSELAITQNTPHDFKQVDCDWKSEVQFARDRMSGCIHALVSLEIILTPNFRESDEHAGMKIRKSAVAVFYYQEGAWGTRGLALFNQTPTDAVEHHPDHYQQIQAA</sequence>
<organism evidence="1 2">
    <name type="scientific">Polystyrenella longa</name>
    <dbReference type="NCBI Taxonomy" id="2528007"/>
    <lineage>
        <taxon>Bacteria</taxon>
        <taxon>Pseudomonadati</taxon>
        <taxon>Planctomycetota</taxon>
        <taxon>Planctomycetia</taxon>
        <taxon>Planctomycetales</taxon>
        <taxon>Planctomycetaceae</taxon>
        <taxon>Polystyrenella</taxon>
    </lineage>
</organism>
<dbReference type="Proteomes" id="UP000317178">
    <property type="component" value="Chromosome"/>
</dbReference>
<dbReference type="RefSeq" id="WP_144996430.1">
    <property type="nucleotide sequence ID" value="NZ_CP036281.1"/>
</dbReference>
<proteinExistence type="predicted"/>
<accession>A0A518CPU0</accession>